<sequence length="118" mass="13380">MNAFGREFRSRLRLGFAHAFALRRQESQIEAEDLALLDRFARLLADRGLATPAVFLVESLIPLGFLASQLVHAMTPIMGMVASPDDIERLARALEREETPALFVDRLRLMEEGQRRES</sequence>
<organism evidence="1 2">
    <name type="scientific">Candidatus Methylomirabilis limnetica</name>
    <dbReference type="NCBI Taxonomy" id="2033718"/>
    <lineage>
        <taxon>Bacteria</taxon>
        <taxon>Candidatus Methylomirabilota</taxon>
        <taxon>Candidatus Methylomirabilia</taxon>
        <taxon>Candidatus Methylomirabilales</taxon>
        <taxon>Candidatus Methylomirabilaceae</taxon>
        <taxon>Candidatus Methylomirabilis</taxon>
    </lineage>
</organism>
<dbReference type="Proteomes" id="UP000241436">
    <property type="component" value="Unassembled WGS sequence"/>
</dbReference>
<accession>A0A2T4TXG2</accession>
<dbReference type="EMBL" id="NVQC01000022">
    <property type="protein sequence ID" value="PTL35795.1"/>
    <property type="molecule type" value="Genomic_DNA"/>
</dbReference>
<keyword evidence="2" id="KW-1185">Reference proteome</keyword>
<gene>
    <name evidence="1" type="ORF">CLG94_08550</name>
</gene>
<dbReference type="RefSeq" id="WP_107562615.1">
    <property type="nucleotide sequence ID" value="NZ_NVQC01000022.1"/>
</dbReference>
<reference evidence="2" key="2">
    <citation type="journal article" date="2018" name="Environ. Microbiol.">
        <title>Bloom of a denitrifying methanotroph, 'Candidatus Methylomirabilis limnetica', in a deep stratified lake.</title>
        <authorList>
            <person name="Graf J.S."/>
            <person name="Mayr M.J."/>
            <person name="Marchant H.K."/>
            <person name="Tienken D."/>
            <person name="Hach P.F."/>
            <person name="Brand A."/>
            <person name="Schubert C.J."/>
            <person name="Kuypers M.M."/>
            <person name="Milucka J."/>
        </authorList>
    </citation>
    <scope>NUCLEOTIDE SEQUENCE [LARGE SCALE GENOMIC DNA]</scope>
    <source>
        <strain evidence="2">Zug</strain>
    </source>
</reference>
<evidence type="ECO:0000313" key="2">
    <source>
        <dbReference type="Proteomes" id="UP000241436"/>
    </source>
</evidence>
<evidence type="ECO:0000313" key="1">
    <source>
        <dbReference type="EMBL" id="PTL35795.1"/>
    </source>
</evidence>
<comment type="caution">
    <text evidence="1">The sequence shown here is derived from an EMBL/GenBank/DDBJ whole genome shotgun (WGS) entry which is preliminary data.</text>
</comment>
<dbReference type="AlphaFoldDB" id="A0A2T4TXG2"/>
<proteinExistence type="predicted"/>
<name>A0A2T4TXG2_9BACT</name>
<reference evidence="1 2" key="1">
    <citation type="submission" date="2017-09" db="EMBL/GenBank/DDBJ databases">
        <title>Bloom of a denitrifying methanotroph, Candidatus Methylomirabilis limnetica, in a deep stratified lake.</title>
        <authorList>
            <person name="Graf J.S."/>
            <person name="Marchant H.K."/>
            <person name="Tienken D."/>
            <person name="Hach P.F."/>
            <person name="Brand A."/>
            <person name="Schubert C.J."/>
            <person name="Kuypers M.M."/>
            <person name="Milucka J."/>
        </authorList>
    </citation>
    <scope>NUCLEOTIDE SEQUENCE [LARGE SCALE GENOMIC DNA]</scope>
    <source>
        <strain evidence="1 2">Zug</strain>
    </source>
</reference>
<protein>
    <submittedName>
        <fullName evidence="1">Uncharacterized protein</fullName>
    </submittedName>
</protein>